<dbReference type="InterPro" id="IPR000045">
    <property type="entry name" value="Prepilin_IV_endopep_pep"/>
</dbReference>
<evidence type="ECO:0000313" key="4">
    <source>
        <dbReference type="Proteomes" id="UP000198994"/>
    </source>
</evidence>
<evidence type="ECO:0000259" key="2">
    <source>
        <dbReference type="Pfam" id="PF01478"/>
    </source>
</evidence>
<dbReference type="GO" id="GO:0004190">
    <property type="term" value="F:aspartic-type endopeptidase activity"/>
    <property type="evidence" value="ECO:0007669"/>
    <property type="project" value="InterPro"/>
</dbReference>
<feature type="transmembrane region" description="Helical" evidence="1">
    <location>
        <begin position="37"/>
        <end position="55"/>
    </location>
</feature>
<evidence type="ECO:0000256" key="1">
    <source>
        <dbReference type="SAM" id="Phobius"/>
    </source>
</evidence>
<proteinExistence type="predicted"/>
<organism evidence="3 4">
    <name type="scientific">Salipiger thiooxidans</name>
    <dbReference type="NCBI Taxonomy" id="282683"/>
    <lineage>
        <taxon>Bacteria</taxon>
        <taxon>Pseudomonadati</taxon>
        <taxon>Pseudomonadota</taxon>
        <taxon>Alphaproteobacteria</taxon>
        <taxon>Rhodobacterales</taxon>
        <taxon>Roseobacteraceae</taxon>
        <taxon>Salipiger</taxon>
    </lineage>
</organism>
<feature type="transmembrane region" description="Helical" evidence="1">
    <location>
        <begin position="61"/>
        <end position="83"/>
    </location>
</feature>
<dbReference type="AlphaFoldDB" id="A0A1G7AR10"/>
<name>A0A1G7AR10_9RHOB</name>
<dbReference type="Gene3D" id="1.20.120.1220">
    <property type="match status" value="1"/>
</dbReference>
<reference evidence="4" key="1">
    <citation type="submission" date="2016-10" db="EMBL/GenBank/DDBJ databases">
        <authorList>
            <person name="Varghese N."/>
            <person name="Submissions S."/>
        </authorList>
    </citation>
    <scope>NUCLEOTIDE SEQUENCE [LARGE SCALE GENOMIC DNA]</scope>
    <source>
        <strain evidence="4">DSM 10146</strain>
    </source>
</reference>
<dbReference type="Proteomes" id="UP000198994">
    <property type="component" value="Unassembled WGS sequence"/>
</dbReference>
<feature type="transmembrane region" description="Helical" evidence="1">
    <location>
        <begin position="142"/>
        <end position="163"/>
    </location>
</feature>
<feature type="domain" description="Prepilin type IV endopeptidase peptidase" evidence="2">
    <location>
        <begin position="16"/>
        <end position="117"/>
    </location>
</feature>
<dbReference type="OrthoDB" id="7709484at2"/>
<dbReference type="STRING" id="282683.SAMN04488105_101326"/>
<gene>
    <name evidence="3" type="ORF">SAMN04488105_101326</name>
</gene>
<keyword evidence="1" id="KW-0472">Membrane</keyword>
<keyword evidence="1" id="KW-0812">Transmembrane</keyword>
<feature type="transmembrane region" description="Helical" evidence="1">
    <location>
        <begin position="103"/>
        <end position="122"/>
    </location>
</feature>
<dbReference type="EMBL" id="FNAV01000001">
    <property type="protein sequence ID" value="SDE17334.1"/>
    <property type="molecule type" value="Genomic_DNA"/>
</dbReference>
<keyword evidence="4" id="KW-1185">Reference proteome</keyword>
<dbReference type="Pfam" id="PF01478">
    <property type="entry name" value="Peptidase_A24"/>
    <property type="match status" value="1"/>
</dbReference>
<protein>
    <submittedName>
        <fullName evidence="3">Prepilin peptidase CpaA</fullName>
    </submittedName>
</protein>
<sequence>MLSISASAATWFAPFVLPICLYVSFTDMRELRITNQANLLLLLVFMVVGAFALPFDAYLWRYTHLAVALVAGIALNAGGIMGAGDAKFIAAAAPFVHLGDLRFLMALLAASILAAFLSHRIAKLSRLSRLAPDWKSWSSGNRFPMGMALGGTLALYLVTGIVYGS</sequence>
<dbReference type="RefSeq" id="WP_008883854.1">
    <property type="nucleotide sequence ID" value="NZ_FNAV01000001.1"/>
</dbReference>
<evidence type="ECO:0000313" key="3">
    <source>
        <dbReference type="EMBL" id="SDE17334.1"/>
    </source>
</evidence>
<keyword evidence="1" id="KW-1133">Transmembrane helix</keyword>
<feature type="transmembrane region" description="Helical" evidence="1">
    <location>
        <begin position="6"/>
        <end position="25"/>
    </location>
</feature>
<dbReference type="GO" id="GO:0016020">
    <property type="term" value="C:membrane"/>
    <property type="evidence" value="ECO:0007669"/>
    <property type="project" value="InterPro"/>
</dbReference>
<accession>A0A1G7AR10</accession>